<dbReference type="RefSeq" id="WP_235118963.1">
    <property type="nucleotide sequence ID" value="NZ_CP090978.1"/>
</dbReference>
<feature type="domain" description="SLH" evidence="5">
    <location>
        <begin position="1326"/>
        <end position="1388"/>
    </location>
</feature>
<dbReference type="Pfam" id="PF14478">
    <property type="entry name" value="DUF4430"/>
    <property type="match status" value="1"/>
</dbReference>
<keyword evidence="3" id="KW-0732">Signal</keyword>
<dbReference type="Pfam" id="PF00395">
    <property type="entry name" value="SLH"/>
    <property type="match status" value="3"/>
</dbReference>
<evidence type="ECO:0000259" key="4">
    <source>
        <dbReference type="PROSITE" id="PS51145"/>
    </source>
</evidence>
<organism evidence="6 7">
    <name type="scientific">Paenibacillus hexagrammi</name>
    <dbReference type="NCBI Taxonomy" id="2908839"/>
    <lineage>
        <taxon>Bacteria</taxon>
        <taxon>Bacillati</taxon>
        <taxon>Bacillota</taxon>
        <taxon>Bacilli</taxon>
        <taxon>Bacillales</taxon>
        <taxon>Paenibacillaceae</taxon>
        <taxon>Paenibacillus</taxon>
    </lineage>
</organism>
<gene>
    <name evidence="6" type="ORF">L0M14_23750</name>
</gene>
<feature type="domain" description="SLH" evidence="5">
    <location>
        <begin position="1389"/>
        <end position="1452"/>
    </location>
</feature>
<keyword evidence="1" id="KW-0677">Repeat</keyword>
<dbReference type="InterPro" id="IPR027954">
    <property type="entry name" value="Transcobalamin-like_C"/>
</dbReference>
<dbReference type="PROSITE" id="PS51145">
    <property type="entry name" value="ZU5"/>
    <property type="match status" value="1"/>
</dbReference>
<evidence type="ECO:0000256" key="2">
    <source>
        <dbReference type="SAM" id="MobiDB-lite"/>
    </source>
</evidence>
<feature type="domain" description="SLH" evidence="5">
    <location>
        <begin position="1454"/>
        <end position="1509"/>
    </location>
</feature>
<dbReference type="Gene3D" id="2.170.130.30">
    <property type="match status" value="1"/>
</dbReference>
<dbReference type="EMBL" id="CP090978">
    <property type="protein sequence ID" value="UJF32615.1"/>
    <property type="molecule type" value="Genomic_DNA"/>
</dbReference>
<feature type="domain" description="ZU5" evidence="4">
    <location>
        <begin position="908"/>
        <end position="1032"/>
    </location>
</feature>
<dbReference type="Proteomes" id="UP001649230">
    <property type="component" value="Chromosome"/>
</dbReference>
<evidence type="ECO:0000313" key="6">
    <source>
        <dbReference type="EMBL" id="UJF32615.1"/>
    </source>
</evidence>
<evidence type="ECO:0000259" key="5">
    <source>
        <dbReference type="PROSITE" id="PS51272"/>
    </source>
</evidence>
<proteinExistence type="predicted"/>
<accession>A0ABY3SGM6</accession>
<sequence>MERKQVVQKVSMILLIWCLLISAFSGAVPVYADQGDQGTVTVPQAIEDAAGYLLAANGDNITDWDAYALAKAGKSVPASYLSSVSSQVGLKNGQYNNVTDYARIALAVKAAGGNPEQVVTGTGTYNLIQSIYNSDVLTAQGSNGAIYALQALSSGAYNIPLTAKWKPDKIAAWLLTQKNADGGFPLSSGGDSSIDITASAIKALSVYKDLPVVQQAIEGGVQWLSSKQLDNGGFTEYGENSESTAQVIIGLSAAGVDARSASFTKANGNPLSYLFTYRRSDGGFVHLTSSSASDTGATGQALMALVDYDAFTGGNSGSYVSVPVIGGGSSSDASVTVHVAGPAGILAEGAVTASNAFDAAVQVLQASGVSFDADGSHYFHAVNGISGTGNTWWYYNVKRQGSWDYATVGATNMHDYQLRAGDDVYLYYTGYSTALVQSITIDPALPVAGEAVTVTVYQSVYDYQNHQENIKEAENVSVEINGQTVQTDTYGVAQFPAGFSGGTYQAVVSGYQTGTAPKIAAASKSFEVGTAMIQIEGSSQTFAVDAANSPNLLDSIENILVEHQIHKHIDNGYLQSIESDADAWSYAIYSQGKWTIPMVGMADYTLHPGERAVVYFSGFDTDWNSTTFLVNSITLNPSQPKANESFTVNILKTSGFDTPSPAEGVQVKVGGLTAVTDSQGTVTFAGLPAGSYDMDISGYKANSTPIIVHMSQPITIQPRVDGGTNTGGSPIVYLSVTGDSNKGTILSTRSVALQSGDTPYSLLIRTLGANRVQSSGSGSTAYVQGIDGLREFDEGPLSGWMYAVNGSYLSTGADSVLLKSGDSVSWRYTKDGGNDLNAPSPVGGGATTATGTSTSEVADKVKNLELAYDNKKPIQQISKPAVIVNADKKMSASAAEALKKELAGNAVALEKTAQAKTATEITDAKSEVKLQIPENALAESKIITVNKLSSQEREELVSPIFEFGPKGLTYAKPVQISIKTPLAAEDLSQLALVWLNEETGEWIPIPAVIDAETGTVTGLVNHFTKFAVINRSKLEQKPTTGTSVDVGPAIDRASKWLKNGVELSDWSAYALHTAGVPVSANYLDSVIAMLKEKNGTFRKVTDYERLALSVQAAGGNPQSIGGFNLIERIYNNEQMEIQGTNGPIYGLLALHGGSYDLPAEAKWTPEKLLQWILDAQNQDGSWPLAKGEKGEPDLTAAALAALTPYKEQSTVITAMEKAVKWLSAQQADDGGFTLKGVENAESTAQVIWGLSVSGIDPVNNPQFHSGDKSMLAYLLGLQLSDGSFPHTKDGQSEVIATEQSLMALGAYQNYLKSTSHVSQPAQPETAPVFADQTDIAAWALPSVKKAAAYHIIEGTGGEKSSFEPKKQITRIQFAAILLRILGEAPSADVNTGFTDVAPDSWYAGYVAKAVAKGIATGVSNDRFAPDAAISRQEMAIMLSRALHLETADAATDSFSDLDQAFEGAAPYIQTVQQQGLMEGDESGRFLPQDSATREMAAVVAVRAYELTKK</sequence>
<dbReference type="InterPro" id="IPR001119">
    <property type="entry name" value="SLH_dom"/>
</dbReference>
<protein>
    <submittedName>
        <fullName evidence="6">S-layer homology domain-containing protein</fullName>
    </submittedName>
</protein>
<dbReference type="CDD" id="cd00688">
    <property type="entry name" value="ISOPREN_C2_like"/>
    <property type="match status" value="2"/>
</dbReference>
<dbReference type="PROSITE" id="PS51272">
    <property type="entry name" value="SLH"/>
    <property type="match status" value="3"/>
</dbReference>
<dbReference type="InterPro" id="IPR000906">
    <property type="entry name" value="ZU5_dom"/>
</dbReference>
<keyword evidence="7" id="KW-1185">Reference proteome</keyword>
<dbReference type="InterPro" id="IPR008930">
    <property type="entry name" value="Terpenoid_cyclase/PrenylTrfase"/>
</dbReference>
<feature type="chain" id="PRO_5046721387" evidence="3">
    <location>
        <begin position="33"/>
        <end position="1509"/>
    </location>
</feature>
<dbReference type="SUPFAM" id="SSF48239">
    <property type="entry name" value="Terpenoid cyclases/Protein prenyltransferases"/>
    <property type="match status" value="2"/>
</dbReference>
<feature type="region of interest" description="Disordered" evidence="2">
    <location>
        <begin position="832"/>
        <end position="853"/>
    </location>
</feature>
<dbReference type="Pfam" id="PF00432">
    <property type="entry name" value="Prenyltrans"/>
    <property type="match status" value="2"/>
</dbReference>
<evidence type="ECO:0000256" key="1">
    <source>
        <dbReference type="ARBA" id="ARBA00022737"/>
    </source>
</evidence>
<dbReference type="Gene3D" id="1.50.10.20">
    <property type="match status" value="2"/>
</dbReference>
<feature type="signal peptide" evidence="3">
    <location>
        <begin position="1"/>
        <end position="32"/>
    </location>
</feature>
<name>A0ABY3SGM6_9BACL</name>
<dbReference type="InterPro" id="IPR001330">
    <property type="entry name" value="Prenyltrans"/>
</dbReference>
<dbReference type="Gene3D" id="2.60.220.30">
    <property type="match status" value="1"/>
</dbReference>
<evidence type="ECO:0000256" key="3">
    <source>
        <dbReference type="SAM" id="SignalP"/>
    </source>
</evidence>
<evidence type="ECO:0000313" key="7">
    <source>
        <dbReference type="Proteomes" id="UP001649230"/>
    </source>
</evidence>
<reference evidence="6 7" key="1">
    <citation type="journal article" date="2024" name="Int. J. Syst. Evol. Microbiol.">
        <title>Paenibacillus hexagrammi sp. nov., a novel bacterium isolated from the gut content of Hexagrammos agrammus.</title>
        <authorList>
            <person name="Jung H.K."/>
            <person name="Kim D.G."/>
            <person name="Zin H."/>
            <person name="Park J."/>
            <person name="Jung H."/>
            <person name="Kim Y.O."/>
            <person name="Kong H.J."/>
            <person name="Kim J.W."/>
            <person name="Kim Y.S."/>
        </authorList>
    </citation>
    <scope>NUCLEOTIDE SEQUENCE [LARGE SCALE GENOMIC DNA]</scope>
    <source>
        <strain evidence="6 7">YPD9-1</strain>
    </source>
</reference>